<name>A0A2P2IZS0_RHIMU</name>
<evidence type="ECO:0000313" key="1">
    <source>
        <dbReference type="EMBL" id="MBW86728.1"/>
    </source>
</evidence>
<organism evidence="1">
    <name type="scientific">Rhizophora mucronata</name>
    <name type="common">Asiatic mangrove</name>
    <dbReference type="NCBI Taxonomy" id="61149"/>
    <lineage>
        <taxon>Eukaryota</taxon>
        <taxon>Viridiplantae</taxon>
        <taxon>Streptophyta</taxon>
        <taxon>Embryophyta</taxon>
        <taxon>Tracheophyta</taxon>
        <taxon>Spermatophyta</taxon>
        <taxon>Magnoliopsida</taxon>
        <taxon>eudicotyledons</taxon>
        <taxon>Gunneridae</taxon>
        <taxon>Pentapetalae</taxon>
        <taxon>rosids</taxon>
        <taxon>fabids</taxon>
        <taxon>Malpighiales</taxon>
        <taxon>Rhizophoraceae</taxon>
        <taxon>Rhizophora</taxon>
    </lineage>
</organism>
<protein>
    <submittedName>
        <fullName evidence="1">Uncharacterized protein</fullName>
    </submittedName>
</protein>
<dbReference type="AlphaFoldDB" id="A0A2P2IZS0"/>
<accession>A0A2P2IZS0</accession>
<sequence length="42" mass="4734">MISCGHKQYPVVLIKSNGITILNSSSSYWKLVHELQLGLMFP</sequence>
<reference evidence="1" key="1">
    <citation type="submission" date="2018-02" db="EMBL/GenBank/DDBJ databases">
        <title>Rhizophora mucronata_Transcriptome.</title>
        <authorList>
            <person name="Meera S.P."/>
            <person name="Sreeshan A."/>
            <person name="Augustine A."/>
        </authorList>
    </citation>
    <scope>NUCLEOTIDE SEQUENCE</scope>
    <source>
        <tissue evidence="1">Leaf</tissue>
    </source>
</reference>
<proteinExistence type="predicted"/>
<dbReference type="EMBL" id="GGEC01006245">
    <property type="protein sequence ID" value="MBW86728.1"/>
    <property type="molecule type" value="Transcribed_RNA"/>
</dbReference>